<evidence type="ECO:0000313" key="3">
    <source>
        <dbReference type="Proteomes" id="UP000552954"/>
    </source>
</evidence>
<feature type="signal peptide" evidence="1">
    <location>
        <begin position="1"/>
        <end position="21"/>
    </location>
</feature>
<organism evidence="2 3">
    <name type="scientific">Ramlibacter montanisoli</name>
    <dbReference type="NCBI Taxonomy" id="2732512"/>
    <lineage>
        <taxon>Bacteria</taxon>
        <taxon>Pseudomonadati</taxon>
        <taxon>Pseudomonadota</taxon>
        <taxon>Betaproteobacteria</taxon>
        <taxon>Burkholderiales</taxon>
        <taxon>Comamonadaceae</taxon>
        <taxon>Ramlibacter</taxon>
    </lineage>
</organism>
<keyword evidence="1" id="KW-0732">Signal</keyword>
<sequence length="130" mass="14131">MSALRAGAALVLGTLAGAACAQSLQDYRNATTGGPMKPGIYGRIVIKGKAAPPPVIYPNPVLAGEKLVPAGVQPVYLYVPPGQVRKWKQHCAKWSACEEPVLFVRVDDSPSRWGQWRQLREPQVALQERD</sequence>
<dbReference type="AlphaFoldDB" id="A0A849KBJ5"/>
<dbReference type="EMBL" id="JABFCS010000001">
    <property type="protein sequence ID" value="NNU43824.1"/>
    <property type="molecule type" value="Genomic_DNA"/>
</dbReference>
<dbReference type="RefSeq" id="WP_171559777.1">
    <property type="nucleotide sequence ID" value="NZ_JABFCS010000001.1"/>
</dbReference>
<dbReference type="Proteomes" id="UP000552954">
    <property type="component" value="Unassembled WGS sequence"/>
</dbReference>
<evidence type="ECO:0008006" key="4">
    <source>
        <dbReference type="Google" id="ProtNLM"/>
    </source>
</evidence>
<comment type="caution">
    <text evidence="2">The sequence shown here is derived from an EMBL/GenBank/DDBJ whole genome shotgun (WGS) entry which is preliminary data.</text>
</comment>
<name>A0A849KBJ5_9BURK</name>
<accession>A0A849KBJ5</accession>
<evidence type="ECO:0000256" key="1">
    <source>
        <dbReference type="SAM" id="SignalP"/>
    </source>
</evidence>
<gene>
    <name evidence="2" type="ORF">HK415_12670</name>
</gene>
<proteinExistence type="predicted"/>
<keyword evidence="3" id="KW-1185">Reference proteome</keyword>
<protein>
    <recommendedName>
        <fullName evidence="4">Lipoprotein</fullName>
    </recommendedName>
</protein>
<dbReference type="PROSITE" id="PS51257">
    <property type="entry name" value="PROKAR_LIPOPROTEIN"/>
    <property type="match status" value="1"/>
</dbReference>
<reference evidence="2 3" key="2">
    <citation type="submission" date="2020-06" db="EMBL/GenBank/DDBJ databases">
        <title>Ramlibacter rhizophilus sp. nov., isolated from rhizosphere soil of national flower Mugunghwa from South Korea.</title>
        <authorList>
            <person name="Zheng-Fei Y."/>
            <person name="Huan T."/>
        </authorList>
    </citation>
    <scope>NUCLEOTIDE SEQUENCE [LARGE SCALE GENOMIC DNA]</scope>
    <source>
        <strain evidence="2 3">B156</strain>
    </source>
</reference>
<feature type="chain" id="PRO_5032478354" description="Lipoprotein" evidence="1">
    <location>
        <begin position="22"/>
        <end position="130"/>
    </location>
</feature>
<evidence type="ECO:0000313" key="2">
    <source>
        <dbReference type="EMBL" id="NNU43824.1"/>
    </source>
</evidence>
<reference evidence="2 3" key="1">
    <citation type="submission" date="2020-05" db="EMBL/GenBank/DDBJ databases">
        <authorList>
            <person name="Khan S.A."/>
            <person name="Jeon C.O."/>
            <person name="Chun B.H."/>
        </authorList>
    </citation>
    <scope>NUCLEOTIDE SEQUENCE [LARGE SCALE GENOMIC DNA]</scope>
    <source>
        <strain evidence="2 3">B156</strain>
    </source>
</reference>